<protein>
    <submittedName>
        <fullName evidence="6">TetR family transcriptional regulator</fullName>
    </submittedName>
</protein>
<dbReference type="Proteomes" id="UP000462055">
    <property type="component" value="Unassembled WGS sequence"/>
</dbReference>
<comment type="caution">
    <text evidence="6">The sequence shown here is derived from an EMBL/GenBank/DDBJ whole genome shotgun (WGS) entry which is preliminary data.</text>
</comment>
<name>A0A6I4MTP8_9ACTN</name>
<gene>
    <name evidence="6" type="ORF">F8568_038065</name>
</gene>
<evidence type="ECO:0000259" key="5">
    <source>
        <dbReference type="PROSITE" id="PS50977"/>
    </source>
</evidence>
<evidence type="ECO:0000313" key="7">
    <source>
        <dbReference type="Proteomes" id="UP000462055"/>
    </source>
</evidence>
<feature type="domain" description="HTH tetR-type" evidence="5">
    <location>
        <begin position="9"/>
        <end position="68"/>
    </location>
</feature>
<dbReference type="RefSeq" id="WP_151598463.1">
    <property type="nucleotide sequence ID" value="NZ_WBMS02000045.1"/>
</dbReference>
<accession>A0A6I4MTP8</accession>
<proteinExistence type="predicted"/>
<keyword evidence="1" id="KW-0805">Transcription regulation</keyword>
<evidence type="ECO:0000256" key="1">
    <source>
        <dbReference type="ARBA" id="ARBA00023015"/>
    </source>
</evidence>
<reference evidence="6" key="1">
    <citation type="submission" date="2019-12" db="EMBL/GenBank/DDBJ databases">
        <title>Actinomadura physcomitrii sp. nov., a novel actinomycete isolated from moss [Physcomitrium sphaericum (Ludw) Fuernr].</title>
        <authorList>
            <person name="Zhuang X."/>
        </authorList>
    </citation>
    <scope>NUCLEOTIDE SEQUENCE [LARGE SCALE GENOMIC DNA]</scope>
    <source>
        <strain evidence="6">LD22</strain>
    </source>
</reference>
<evidence type="ECO:0000256" key="3">
    <source>
        <dbReference type="ARBA" id="ARBA00023163"/>
    </source>
</evidence>
<dbReference type="PRINTS" id="PR00455">
    <property type="entry name" value="HTHTETR"/>
</dbReference>
<keyword evidence="2 4" id="KW-0238">DNA-binding</keyword>
<dbReference type="Pfam" id="PF00440">
    <property type="entry name" value="TetR_N"/>
    <property type="match status" value="1"/>
</dbReference>
<feature type="DNA-binding region" description="H-T-H motif" evidence="4">
    <location>
        <begin position="31"/>
        <end position="50"/>
    </location>
</feature>
<dbReference type="SUPFAM" id="SSF48498">
    <property type="entry name" value="Tetracyclin repressor-like, C-terminal domain"/>
    <property type="match status" value="1"/>
</dbReference>
<dbReference type="SUPFAM" id="SSF46689">
    <property type="entry name" value="Homeodomain-like"/>
    <property type="match status" value="1"/>
</dbReference>
<organism evidence="6 7">
    <name type="scientific">Actinomadura physcomitrii</name>
    <dbReference type="NCBI Taxonomy" id="2650748"/>
    <lineage>
        <taxon>Bacteria</taxon>
        <taxon>Bacillati</taxon>
        <taxon>Actinomycetota</taxon>
        <taxon>Actinomycetes</taxon>
        <taxon>Streptosporangiales</taxon>
        <taxon>Thermomonosporaceae</taxon>
        <taxon>Actinomadura</taxon>
    </lineage>
</organism>
<keyword evidence="3" id="KW-0804">Transcription</keyword>
<dbReference type="EMBL" id="WBMS02000045">
    <property type="protein sequence ID" value="MWA06059.1"/>
    <property type="molecule type" value="Genomic_DNA"/>
</dbReference>
<dbReference type="PROSITE" id="PS50977">
    <property type="entry name" value="HTH_TETR_2"/>
    <property type="match status" value="1"/>
</dbReference>
<evidence type="ECO:0000256" key="4">
    <source>
        <dbReference type="PROSITE-ProRule" id="PRU00335"/>
    </source>
</evidence>
<evidence type="ECO:0000256" key="2">
    <source>
        <dbReference type="ARBA" id="ARBA00023125"/>
    </source>
</evidence>
<keyword evidence="7" id="KW-1185">Reference proteome</keyword>
<dbReference type="GO" id="GO:0003700">
    <property type="term" value="F:DNA-binding transcription factor activity"/>
    <property type="evidence" value="ECO:0007669"/>
    <property type="project" value="TreeGrafter"/>
</dbReference>
<sequence length="205" mass="21763">MARNPRLRDHVAKGLLDTAARVLAERGEQAGMTDIAEAAGVARATLYRYFPNRDALLKALTETALAELAERIADAHLDTVPIPEAIARLTRAMVGATSKYRGLVIFRKPPDVAREADRHFTGPLGDLFARGAAEGAFRQDLPATVLVEIYIGLLEGAISRVLQGRLGVEEASAAITKVFLQGALRAGTTTGPPISDIPPAGPAHP</sequence>
<dbReference type="InterPro" id="IPR001647">
    <property type="entry name" value="HTH_TetR"/>
</dbReference>
<dbReference type="AlphaFoldDB" id="A0A6I4MTP8"/>
<dbReference type="InterPro" id="IPR036271">
    <property type="entry name" value="Tet_transcr_reg_TetR-rel_C_sf"/>
</dbReference>
<dbReference type="Gene3D" id="1.10.357.10">
    <property type="entry name" value="Tetracycline Repressor, domain 2"/>
    <property type="match status" value="1"/>
</dbReference>
<dbReference type="PANTHER" id="PTHR30055:SF234">
    <property type="entry name" value="HTH-TYPE TRANSCRIPTIONAL REGULATOR BETI"/>
    <property type="match status" value="1"/>
</dbReference>
<dbReference type="PANTHER" id="PTHR30055">
    <property type="entry name" value="HTH-TYPE TRANSCRIPTIONAL REGULATOR RUTR"/>
    <property type="match status" value="1"/>
</dbReference>
<dbReference type="InterPro" id="IPR009057">
    <property type="entry name" value="Homeodomain-like_sf"/>
</dbReference>
<dbReference type="GO" id="GO:0000976">
    <property type="term" value="F:transcription cis-regulatory region binding"/>
    <property type="evidence" value="ECO:0007669"/>
    <property type="project" value="TreeGrafter"/>
</dbReference>
<evidence type="ECO:0000313" key="6">
    <source>
        <dbReference type="EMBL" id="MWA06059.1"/>
    </source>
</evidence>
<dbReference type="InterPro" id="IPR050109">
    <property type="entry name" value="HTH-type_TetR-like_transc_reg"/>
</dbReference>